<comment type="caution">
    <text evidence="1">The sequence shown here is derived from an EMBL/GenBank/DDBJ whole genome shotgun (WGS) entry which is preliminary data.</text>
</comment>
<protein>
    <submittedName>
        <fullName evidence="1">Uncharacterized protein</fullName>
    </submittedName>
</protein>
<organism evidence="1 2">
    <name type="scientific">Gossypium lobatum</name>
    <dbReference type="NCBI Taxonomy" id="34289"/>
    <lineage>
        <taxon>Eukaryota</taxon>
        <taxon>Viridiplantae</taxon>
        <taxon>Streptophyta</taxon>
        <taxon>Embryophyta</taxon>
        <taxon>Tracheophyta</taxon>
        <taxon>Spermatophyta</taxon>
        <taxon>Magnoliopsida</taxon>
        <taxon>eudicotyledons</taxon>
        <taxon>Gunneridae</taxon>
        <taxon>Pentapetalae</taxon>
        <taxon>rosids</taxon>
        <taxon>malvids</taxon>
        <taxon>Malvales</taxon>
        <taxon>Malvaceae</taxon>
        <taxon>Malvoideae</taxon>
        <taxon>Gossypium</taxon>
    </lineage>
</organism>
<name>A0A7J8N164_9ROSI</name>
<dbReference type="EMBL" id="JABEZX010000011">
    <property type="protein sequence ID" value="MBA0570592.1"/>
    <property type="molecule type" value="Genomic_DNA"/>
</dbReference>
<gene>
    <name evidence="1" type="ORF">Golob_004223</name>
</gene>
<proteinExistence type="predicted"/>
<evidence type="ECO:0000313" key="2">
    <source>
        <dbReference type="Proteomes" id="UP000593572"/>
    </source>
</evidence>
<reference evidence="1 2" key="1">
    <citation type="journal article" date="2019" name="Genome Biol. Evol.">
        <title>Insights into the evolution of the New World diploid cottons (Gossypium, subgenus Houzingenia) based on genome sequencing.</title>
        <authorList>
            <person name="Grover C.E."/>
            <person name="Arick M.A. 2nd"/>
            <person name="Thrash A."/>
            <person name="Conover J.L."/>
            <person name="Sanders W.S."/>
            <person name="Peterson D.G."/>
            <person name="Frelichowski J.E."/>
            <person name="Scheffler J.A."/>
            <person name="Scheffler B.E."/>
            <person name="Wendel J.F."/>
        </authorList>
    </citation>
    <scope>NUCLEOTIDE SEQUENCE [LARGE SCALE GENOMIC DNA]</scope>
    <source>
        <strain evidence="1">157</strain>
        <tissue evidence="1">Leaf</tissue>
    </source>
</reference>
<sequence>MYMNSIQEELHSKPSERLLKHSFLTFLLVSFSFVDIYMNSIQEELYSKTSESSGKKIGGRRKIEIKIIENEDDGLI</sequence>
<evidence type="ECO:0000313" key="1">
    <source>
        <dbReference type="EMBL" id="MBA0570592.1"/>
    </source>
</evidence>
<keyword evidence="2" id="KW-1185">Reference proteome</keyword>
<accession>A0A7J8N164</accession>
<dbReference type="Proteomes" id="UP000593572">
    <property type="component" value="Unassembled WGS sequence"/>
</dbReference>
<dbReference type="AlphaFoldDB" id="A0A7J8N164"/>